<sequence length="59" mass="6105">MSSGTSFASSAVLVTNNTMLVTDTGLGRNDQGPRYEVGFTGEGVSLVYLRDVGAAHPLS</sequence>
<dbReference type="KEGG" id="mrh:MycrhN_5515"/>
<proteinExistence type="predicted"/>
<dbReference type="PATRIC" id="fig|710685.3.peg.5535"/>
<protein>
    <submittedName>
        <fullName evidence="1">Uncharacterized protein</fullName>
    </submittedName>
</protein>
<dbReference type="Proteomes" id="UP000005442">
    <property type="component" value="Chromosome"/>
</dbReference>
<name>G8RJP3_MYCRN</name>
<keyword evidence="2" id="KW-1185">Reference proteome</keyword>
<reference evidence="1 2" key="1">
    <citation type="submission" date="2011-12" db="EMBL/GenBank/DDBJ databases">
        <title>Complete sequence of Mycobacterium rhodesiae NBB3.</title>
        <authorList>
            <consortium name="US DOE Joint Genome Institute"/>
            <person name="Lucas S."/>
            <person name="Han J."/>
            <person name="Lapidus A."/>
            <person name="Cheng J.-F."/>
            <person name="Goodwin L."/>
            <person name="Pitluck S."/>
            <person name="Peters L."/>
            <person name="Mikhailova N."/>
            <person name="Gu W."/>
            <person name="Detter J.C."/>
            <person name="Han C."/>
            <person name="Tapia R."/>
            <person name="Land M."/>
            <person name="Hauser L."/>
            <person name="Kyrpides N."/>
            <person name="Ivanova N."/>
            <person name="Pagani I."/>
            <person name="Mattes T."/>
            <person name="Holmes A."/>
            <person name="Rutledge P."/>
            <person name="Paulsen I."/>
            <person name="Coleman N."/>
            <person name="Woyke T."/>
        </authorList>
    </citation>
    <scope>NUCLEOTIDE SEQUENCE [LARGE SCALE GENOMIC DNA]</scope>
    <source>
        <strain evidence="1 2">NBB3</strain>
    </source>
</reference>
<dbReference type="HOGENOM" id="CLU_2955672_0_0_11"/>
<accession>G8RJP3</accession>
<dbReference type="AlphaFoldDB" id="G8RJP3"/>
<dbReference type="EMBL" id="CP003169">
    <property type="protein sequence ID" value="AEV75984.1"/>
    <property type="molecule type" value="Genomic_DNA"/>
</dbReference>
<dbReference type="STRING" id="710685.MycrhN_5515"/>
<evidence type="ECO:0000313" key="2">
    <source>
        <dbReference type="Proteomes" id="UP000005442"/>
    </source>
</evidence>
<gene>
    <name evidence="1" type="ordered locus">MycrhN_5515</name>
</gene>
<evidence type="ECO:0000313" key="1">
    <source>
        <dbReference type="EMBL" id="AEV75984.1"/>
    </source>
</evidence>
<organism evidence="1 2">
    <name type="scientific">Mycolicibacterium rhodesiae (strain NBB3)</name>
    <name type="common">Mycobacterium rhodesiae</name>
    <dbReference type="NCBI Taxonomy" id="710685"/>
    <lineage>
        <taxon>Bacteria</taxon>
        <taxon>Bacillati</taxon>
        <taxon>Actinomycetota</taxon>
        <taxon>Actinomycetes</taxon>
        <taxon>Mycobacteriales</taxon>
        <taxon>Mycobacteriaceae</taxon>
        <taxon>Mycolicibacterium</taxon>
    </lineage>
</organism>